<accession>A0A5B7J0X4</accession>
<keyword evidence="2" id="KW-1185">Reference proteome</keyword>
<gene>
    <name evidence="1" type="ORF">E2C01_086479</name>
</gene>
<comment type="caution">
    <text evidence="1">The sequence shown here is derived from an EMBL/GenBank/DDBJ whole genome shotgun (WGS) entry which is preliminary data.</text>
</comment>
<organism evidence="1 2">
    <name type="scientific">Portunus trituberculatus</name>
    <name type="common">Swimming crab</name>
    <name type="synonym">Neptunus trituberculatus</name>
    <dbReference type="NCBI Taxonomy" id="210409"/>
    <lineage>
        <taxon>Eukaryota</taxon>
        <taxon>Metazoa</taxon>
        <taxon>Ecdysozoa</taxon>
        <taxon>Arthropoda</taxon>
        <taxon>Crustacea</taxon>
        <taxon>Multicrustacea</taxon>
        <taxon>Malacostraca</taxon>
        <taxon>Eumalacostraca</taxon>
        <taxon>Eucarida</taxon>
        <taxon>Decapoda</taxon>
        <taxon>Pleocyemata</taxon>
        <taxon>Brachyura</taxon>
        <taxon>Eubrachyura</taxon>
        <taxon>Portunoidea</taxon>
        <taxon>Portunidae</taxon>
        <taxon>Portuninae</taxon>
        <taxon>Portunus</taxon>
    </lineage>
</organism>
<proteinExistence type="predicted"/>
<protein>
    <submittedName>
        <fullName evidence="1">Uncharacterized protein</fullName>
    </submittedName>
</protein>
<evidence type="ECO:0000313" key="2">
    <source>
        <dbReference type="Proteomes" id="UP000324222"/>
    </source>
</evidence>
<evidence type="ECO:0000313" key="1">
    <source>
        <dbReference type="EMBL" id="MPC91441.1"/>
    </source>
</evidence>
<sequence length="138" mass="16104">MLPHPFLVMIIPMNPEPHIVAGLSFVPTHFKLFGDSCFLRYGDLTVSLIVIRQRRVTQNQWNHSVCHVWYHEPQSRRGPSFVSRGSRLTTAFTVFLYGHSNEVFSSICIQRWHVRFMMVSMGDNVRRLVILTVNEFVE</sequence>
<name>A0A5B7J0X4_PORTR</name>
<dbReference type="AlphaFoldDB" id="A0A5B7J0X4"/>
<dbReference type="EMBL" id="VSRR010087780">
    <property type="protein sequence ID" value="MPC91441.1"/>
    <property type="molecule type" value="Genomic_DNA"/>
</dbReference>
<reference evidence="1 2" key="1">
    <citation type="submission" date="2019-05" db="EMBL/GenBank/DDBJ databases">
        <title>Another draft genome of Portunus trituberculatus and its Hox gene families provides insights of decapod evolution.</title>
        <authorList>
            <person name="Jeong J.-H."/>
            <person name="Song I."/>
            <person name="Kim S."/>
            <person name="Choi T."/>
            <person name="Kim D."/>
            <person name="Ryu S."/>
            <person name="Kim W."/>
        </authorList>
    </citation>
    <scope>NUCLEOTIDE SEQUENCE [LARGE SCALE GENOMIC DNA]</scope>
    <source>
        <tissue evidence="1">Muscle</tissue>
    </source>
</reference>
<dbReference type="Proteomes" id="UP000324222">
    <property type="component" value="Unassembled WGS sequence"/>
</dbReference>